<sequence>MTNPRPLGERELALIDLYVNCFPELSPQDFYAKWAVSYEQIGYICWRDPTTVRRWFAKGRSYRAPNTCDLHHLALMDFLLDRYEEIPTFLLDLLCPASRENSDLENQTI</sequence>
<evidence type="ECO:0000313" key="1">
    <source>
        <dbReference type="EMBL" id="GET37718.1"/>
    </source>
</evidence>
<keyword evidence="2" id="KW-1185">Reference proteome</keyword>
<protein>
    <recommendedName>
        <fullName evidence="3">Helix-turn-helix domain-containing protein</fullName>
    </recommendedName>
</protein>
<gene>
    <name evidence="1" type="ORF">MiSe_24720</name>
</gene>
<dbReference type="RefSeq" id="WP_226579669.1">
    <property type="nucleotide sequence ID" value="NZ_BLAY01000033.1"/>
</dbReference>
<comment type="caution">
    <text evidence="1">The sequence shown here is derived from an EMBL/GenBank/DDBJ whole genome shotgun (WGS) entry which is preliminary data.</text>
</comment>
<reference evidence="1" key="1">
    <citation type="submission" date="2019-10" db="EMBL/GenBank/DDBJ databases">
        <title>Draft genome sequece of Microseira wollei NIES-4236.</title>
        <authorList>
            <person name="Yamaguchi H."/>
            <person name="Suzuki S."/>
            <person name="Kawachi M."/>
        </authorList>
    </citation>
    <scope>NUCLEOTIDE SEQUENCE</scope>
    <source>
        <strain evidence="1">NIES-4236</strain>
    </source>
</reference>
<dbReference type="EMBL" id="BLAY01000033">
    <property type="protein sequence ID" value="GET37718.1"/>
    <property type="molecule type" value="Genomic_DNA"/>
</dbReference>
<evidence type="ECO:0008006" key="3">
    <source>
        <dbReference type="Google" id="ProtNLM"/>
    </source>
</evidence>
<dbReference type="AlphaFoldDB" id="A0AAV3X606"/>
<name>A0AAV3X606_9CYAN</name>
<proteinExistence type="predicted"/>
<organism evidence="1 2">
    <name type="scientific">Microseira wollei NIES-4236</name>
    <dbReference type="NCBI Taxonomy" id="2530354"/>
    <lineage>
        <taxon>Bacteria</taxon>
        <taxon>Bacillati</taxon>
        <taxon>Cyanobacteriota</taxon>
        <taxon>Cyanophyceae</taxon>
        <taxon>Oscillatoriophycideae</taxon>
        <taxon>Aerosakkonematales</taxon>
        <taxon>Aerosakkonemataceae</taxon>
        <taxon>Microseira</taxon>
    </lineage>
</organism>
<evidence type="ECO:0000313" key="2">
    <source>
        <dbReference type="Proteomes" id="UP001050975"/>
    </source>
</evidence>
<accession>A0AAV3X606</accession>
<dbReference type="Proteomes" id="UP001050975">
    <property type="component" value="Unassembled WGS sequence"/>
</dbReference>